<keyword evidence="2" id="KW-1185">Reference proteome</keyword>
<comment type="caution">
    <text evidence="1">The sequence shown here is derived from an EMBL/GenBank/DDBJ whole genome shotgun (WGS) entry which is preliminary data.</text>
</comment>
<name>A0AAD4MNX3_9BILA</name>
<organism evidence="1 2">
    <name type="scientific">Ditylenchus destructor</name>
    <dbReference type="NCBI Taxonomy" id="166010"/>
    <lineage>
        <taxon>Eukaryota</taxon>
        <taxon>Metazoa</taxon>
        <taxon>Ecdysozoa</taxon>
        <taxon>Nematoda</taxon>
        <taxon>Chromadorea</taxon>
        <taxon>Rhabditida</taxon>
        <taxon>Tylenchina</taxon>
        <taxon>Tylenchomorpha</taxon>
        <taxon>Sphaerularioidea</taxon>
        <taxon>Anguinidae</taxon>
        <taxon>Anguininae</taxon>
        <taxon>Ditylenchus</taxon>
    </lineage>
</organism>
<sequence length="105" mass="11912">MPQSTENPDLHLECVVQVIKGDQNLPVTLTQVSVEQKRTFKPYIRHPENVLPGSFTGDHLPNMAQHGWRNVAHIELDKVLACGPTKDPMIHRGLVLDEELKKWAK</sequence>
<dbReference type="Proteomes" id="UP001201812">
    <property type="component" value="Unassembled WGS sequence"/>
</dbReference>
<dbReference type="AlphaFoldDB" id="A0AAD4MNX3"/>
<reference evidence="1" key="1">
    <citation type="submission" date="2022-01" db="EMBL/GenBank/DDBJ databases">
        <title>Genome Sequence Resource for Two Populations of Ditylenchus destructor, the Migratory Endoparasitic Phytonematode.</title>
        <authorList>
            <person name="Zhang H."/>
            <person name="Lin R."/>
            <person name="Xie B."/>
        </authorList>
    </citation>
    <scope>NUCLEOTIDE SEQUENCE</scope>
    <source>
        <strain evidence="1">BazhouSP</strain>
    </source>
</reference>
<gene>
    <name evidence="1" type="ORF">DdX_19008</name>
</gene>
<evidence type="ECO:0000313" key="2">
    <source>
        <dbReference type="Proteomes" id="UP001201812"/>
    </source>
</evidence>
<evidence type="ECO:0000313" key="1">
    <source>
        <dbReference type="EMBL" id="KAI1696522.1"/>
    </source>
</evidence>
<dbReference type="EMBL" id="JAKKPZ010000324">
    <property type="protein sequence ID" value="KAI1696522.1"/>
    <property type="molecule type" value="Genomic_DNA"/>
</dbReference>
<proteinExistence type="predicted"/>
<accession>A0AAD4MNX3</accession>
<protein>
    <submittedName>
        <fullName evidence="1">Uncharacterized protein</fullName>
    </submittedName>
</protein>